<reference evidence="1 2" key="1">
    <citation type="submission" date="2020-08" db="EMBL/GenBank/DDBJ databases">
        <title>Genomic Encyclopedia of Type Strains, Phase IV (KMG-IV): sequencing the most valuable type-strain genomes for metagenomic binning, comparative biology and taxonomic classification.</title>
        <authorList>
            <person name="Goeker M."/>
        </authorList>
    </citation>
    <scope>NUCLEOTIDE SEQUENCE [LARGE SCALE GENOMIC DNA]</scope>
    <source>
        <strain evidence="1 2">DSM 102189</strain>
    </source>
</reference>
<dbReference type="AlphaFoldDB" id="A0A841L6W0"/>
<keyword evidence="2" id="KW-1185">Reference proteome</keyword>
<evidence type="ECO:0000313" key="2">
    <source>
        <dbReference type="Proteomes" id="UP000538147"/>
    </source>
</evidence>
<gene>
    <name evidence="1" type="ORF">FHS79_001467</name>
</gene>
<accession>A0A841L6W0</accession>
<protein>
    <submittedName>
        <fullName evidence="1">NifU-like protein involved in Fe-S cluster formation</fullName>
    </submittedName>
</protein>
<evidence type="ECO:0000313" key="1">
    <source>
        <dbReference type="EMBL" id="MBB6227301.1"/>
    </source>
</evidence>
<dbReference type="RefSeq" id="WP_184197621.1">
    <property type="nucleotide sequence ID" value="NZ_JACIIV010000009.1"/>
</dbReference>
<dbReference type="SUPFAM" id="SSF82649">
    <property type="entry name" value="SufE/NifU"/>
    <property type="match status" value="1"/>
</dbReference>
<dbReference type="EMBL" id="JACIIV010000009">
    <property type="protein sequence ID" value="MBB6227301.1"/>
    <property type="molecule type" value="Genomic_DNA"/>
</dbReference>
<proteinExistence type="predicted"/>
<dbReference type="Proteomes" id="UP000538147">
    <property type="component" value="Unassembled WGS sequence"/>
</dbReference>
<comment type="caution">
    <text evidence="1">The sequence shown here is derived from an EMBL/GenBank/DDBJ whole genome shotgun (WGS) entry which is preliminary data.</text>
</comment>
<organism evidence="1 2">
    <name type="scientific">Polymorphobacter multimanifer</name>
    <dbReference type="NCBI Taxonomy" id="1070431"/>
    <lineage>
        <taxon>Bacteria</taxon>
        <taxon>Pseudomonadati</taxon>
        <taxon>Pseudomonadota</taxon>
        <taxon>Alphaproteobacteria</taxon>
        <taxon>Sphingomonadales</taxon>
        <taxon>Sphingosinicellaceae</taxon>
        <taxon>Polymorphobacter</taxon>
    </lineage>
</organism>
<dbReference type="Gene3D" id="3.90.1010.10">
    <property type="match status" value="1"/>
</dbReference>
<name>A0A841L6W0_9SPHN</name>
<sequence>MHDTLYNREILRLAAEGGGATRLAAPMGSAVKVSPVCGSRVTADVVLDPAGVVVDHGQEVRACALGQAAATLVARGITGQDRAALAAARAELAGWLAGGADEPAWPGFAVFAPARPHRARHASILLAFDAAIAAVDAARVNA</sequence>